<proteinExistence type="inferred from homology"/>
<dbReference type="Pfam" id="PF00854">
    <property type="entry name" value="PTR2"/>
    <property type="match status" value="1"/>
</dbReference>
<protein>
    <submittedName>
        <fullName evidence="8">Uncharacterized protein</fullName>
    </submittedName>
</protein>
<keyword evidence="3 7" id="KW-0812">Transmembrane</keyword>
<evidence type="ECO:0000313" key="8">
    <source>
        <dbReference type="EMBL" id="VDM84172.1"/>
    </source>
</evidence>
<evidence type="ECO:0000256" key="7">
    <source>
        <dbReference type="SAM" id="Phobius"/>
    </source>
</evidence>
<keyword evidence="4" id="KW-0571">Peptide transport</keyword>
<evidence type="ECO:0000256" key="6">
    <source>
        <dbReference type="ARBA" id="ARBA00023136"/>
    </source>
</evidence>
<feature type="transmembrane region" description="Helical" evidence="7">
    <location>
        <begin position="121"/>
        <end position="144"/>
    </location>
</feature>
<dbReference type="InterPro" id="IPR000109">
    <property type="entry name" value="POT_fam"/>
</dbReference>
<dbReference type="GO" id="GO:0015833">
    <property type="term" value="P:peptide transport"/>
    <property type="evidence" value="ECO:0007669"/>
    <property type="project" value="UniProtKB-KW"/>
</dbReference>
<accession>A0A3P7LYC5</accession>
<dbReference type="GO" id="GO:0016020">
    <property type="term" value="C:membrane"/>
    <property type="evidence" value="ECO:0007669"/>
    <property type="project" value="UniProtKB-SubCell"/>
</dbReference>
<keyword evidence="6 7" id="KW-0472">Membrane</keyword>
<dbReference type="OrthoDB" id="5814418at2759"/>
<evidence type="ECO:0000256" key="3">
    <source>
        <dbReference type="ARBA" id="ARBA00022692"/>
    </source>
</evidence>
<comment type="similarity">
    <text evidence="2">Belongs to the major facilitator superfamily. Proton-dependent oligopeptide transporter (POT/PTR) (TC 2.A.17) family.</text>
</comment>
<keyword evidence="4" id="KW-0653">Protein transport</keyword>
<dbReference type="Gene3D" id="1.20.1250.20">
    <property type="entry name" value="MFS general substrate transporter like domains"/>
    <property type="match status" value="2"/>
</dbReference>
<dbReference type="InterPro" id="IPR036259">
    <property type="entry name" value="MFS_trans_sf"/>
</dbReference>
<evidence type="ECO:0000256" key="1">
    <source>
        <dbReference type="ARBA" id="ARBA00004141"/>
    </source>
</evidence>
<keyword evidence="5 7" id="KW-1133">Transmembrane helix</keyword>
<dbReference type="EMBL" id="UYYB01128046">
    <property type="protein sequence ID" value="VDM84172.1"/>
    <property type="molecule type" value="Genomic_DNA"/>
</dbReference>
<comment type="subcellular location">
    <subcellularLocation>
        <location evidence="1">Membrane</location>
        <topology evidence="1">Multi-pass membrane protein</topology>
    </subcellularLocation>
</comment>
<gene>
    <name evidence="8" type="ORF">SVUK_LOCUS19170</name>
</gene>
<feature type="non-terminal residue" evidence="8">
    <location>
        <position position="164"/>
    </location>
</feature>
<dbReference type="PANTHER" id="PTHR11654">
    <property type="entry name" value="OLIGOPEPTIDE TRANSPORTER-RELATED"/>
    <property type="match status" value="1"/>
</dbReference>
<dbReference type="GO" id="GO:0022857">
    <property type="term" value="F:transmembrane transporter activity"/>
    <property type="evidence" value="ECO:0007669"/>
    <property type="project" value="InterPro"/>
</dbReference>
<dbReference type="Proteomes" id="UP000270094">
    <property type="component" value="Unassembled WGS sequence"/>
</dbReference>
<organism evidence="8 9">
    <name type="scientific">Strongylus vulgaris</name>
    <name type="common">Blood worm</name>
    <dbReference type="NCBI Taxonomy" id="40348"/>
    <lineage>
        <taxon>Eukaryota</taxon>
        <taxon>Metazoa</taxon>
        <taxon>Ecdysozoa</taxon>
        <taxon>Nematoda</taxon>
        <taxon>Chromadorea</taxon>
        <taxon>Rhabditida</taxon>
        <taxon>Rhabditina</taxon>
        <taxon>Rhabditomorpha</taxon>
        <taxon>Strongyloidea</taxon>
        <taxon>Strongylidae</taxon>
        <taxon>Strongylus</taxon>
    </lineage>
</organism>
<evidence type="ECO:0000313" key="9">
    <source>
        <dbReference type="Proteomes" id="UP000270094"/>
    </source>
</evidence>
<evidence type="ECO:0000256" key="2">
    <source>
        <dbReference type="ARBA" id="ARBA00005982"/>
    </source>
</evidence>
<dbReference type="AlphaFoldDB" id="A0A3P7LYC5"/>
<feature type="transmembrane region" description="Helical" evidence="7">
    <location>
        <begin position="36"/>
        <end position="55"/>
    </location>
</feature>
<reference evidence="8 9" key="1">
    <citation type="submission" date="2018-11" db="EMBL/GenBank/DDBJ databases">
        <authorList>
            <consortium name="Pathogen Informatics"/>
        </authorList>
    </citation>
    <scope>NUCLEOTIDE SEQUENCE [LARGE SCALE GENOMIC DNA]</scope>
</reference>
<evidence type="ECO:0000256" key="5">
    <source>
        <dbReference type="ARBA" id="ARBA00022989"/>
    </source>
</evidence>
<keyword evidence="9" id="KW-1185">Reference proteome</keyword>
<feature type="transmembrane region" description="Helical" evidence="7">
    <location>
        <begin position="92"/>
        <end position="115"/>
    </location>
</feature>
<sequence>MGSVRVLHVHDNSMEADYHELVRPNTVSILWVLPQYFIITLGEVLLSVTGLEFAYSQSAPNMKSVLQVLLSVTGLEFAYSQSAPNMKSVLQALWLLTVFMGNVIDMGISGTHIIPEPAMEFFFYALLMILTMGIFIVLAMRYTYVEDVEEAQPMQEKERITSED</sequence>
<keyword evidence="4" id="KW-0813">Transport</keyword>
<evidence type="ECO:0000256" key="4">
    <source>
        <dbReference type="ARBA" id="ARBA00022856"/>
    </source>
</evidence>
<name>A0A3P7LYC5_STRVU</name>